<evidence type="ECO:0000256" key="6">
    <source>
        <dbReference type="ARBA" id="ARBA00022801"/>
    </source>
</evidence>
<dbReference type="GO" id="GO:0005634">
    <property type="term" value="C:nucleus"/>
    <property type="evidence" value="ECO:0007669"/>
    <property type="project" value="UniProtKB-SubCell"/>
</dbReference>
<name>A0AA38TTG0_9ASTR</name>
<evidence type="ECO:0000256" key="3">
    <source>
        <dbReference type="ARBA" id="ARBA00006958"/>
    </source>
</evidence>
<keyword evidence="6" id="KW-0378">Hydrolase</keyword>
<dbReference type="Gene3D" id="4.10.60.10">
    <property type="entry name" value="Zinc finger, CCHC-type"/>
    <property type="match status" value="1"/>
</dbReference>
<evidence type="ECO:0000256" key="2">
    <source>
        <dbReference type="ARBA" id="ARBA00004123"/>
    </source>
</evidence>
<evidence type="ECO:0000256" key="7">
    <source>
        <dbReference type="ARBA" id="ARBA00023242"/>
    </source>
</evidence>
<dbReference type="Pfam" id="PF13359">
    <property type="entry name" value="DDE_Tnp_4"/>
    <property type="match status" value="1"/>
</dbReference>
<dbReference type="GO" id="GO:0004518">
    <property type="term" value="F:nuclease activity"/>
    <property type="evidence" value="ECO:0007669"/>
    <property type="project" value="UniProtKB-KW"/>
</dbReference>
<keyword evidence="7" id="KW-0539">Nucleus</keyword>
<dbReference type="InterPro" id="IPR045249">
    <property type="entry name" value="HARBI1-like"/>
</dbReference>
<dbReference type="AlphaFoldDB" id="A0AA38TTG0"/>
<dbReference type="PROSITE" id="PS50158">
    <property type="entry name" value="ZF_CCHC"/>
    <property type="match status" value="1"/>
</dbReference>
<evidence type="ECO:0000256" key="4">
    <source>
        <dbReference type="ARBA" id="ARBA00022722"/>
    </source>
</evidence>
<dbReference type="Proteomes" id="UP001172457">
    <property type="component" value="Chromosome 1"/>
</dbReference>
<comment type="cofactor">
    <cofactor evidence="1">
        <name>a divalent metal cation</name>
        <dbReference type="ChEBI" id="CHEBI:60240"/>
    </cofactor>
</comment>
<evidence type="ECO:0000313" key="12">
    <source>
        <dbReference type="Proteomes" id="UP001172457"/>
    </source>
</evidence>
<dbReference type="Pfam" id="PF26138">
    <property type="entry name" value="DUF8040"/>
    <property type="match status" value="1"/>
</dbReference>
<evidence type="ECO:0000256" key="9">
    <source>
        <dbReference type="SAM" id="MobiDB-lite"/>
    </source>
</evidence>
<comment type="caution">
    <text evidence="11">The sequence shown here is derived from an EMBL/GenBank/DDBJ whole genome shotgun (WGS) entry which is preliminary data.</text>
</comment>
<keyword evidence="12" id="KW-1185">Reference proteome</keyword>
<proteinExistence type="inferred from homology"/>
<dbReference type="GO" id="GO:0008270">
    <property type="term" value="F:zinc ion binding"/>
    <property type="evidence" value="ECO:0007669"/>
    <property type="project" value="UniProtKB-KW"/>
</dbReference>
<dbReference type="InterPro" id="IPR001878">
    <property type="entry name" value="Znf_CCHC"/>
</dbReference>
<evidence type="ECO:0000256" key="1">
    <source>
        <dbReference type="ARBA" id="ARBA00001968"/>
    </source>
</evidence>
<dbReference type="PANTHER" id="PTHR22930:SF265">
    <property type="entry name" value="MYB_SANT-LIKE DOMAIN, HARBINGER TRANSPOSASE-DERIVED NUCLEASE DOMAIN-CONTAINING PROTEIN"/>
    <property type="match status" value="1"/>
</dbReference>
<dbReference type="GO" id="GO:0003676">
    <property type="term" value="F:nucleic acid binding"/>
    <property type="evidence" value="ECO:0007669"/>
    <property type="project" value="InterPro"/>
</dbReference>
<dbReference type="PANTHER" id="PTHR22930">
    <property type="match status" value="1"/>
</dbReference>
<evidence type="ECO:0000259" key="10">
    <source>
        <dbReference type="PROSITE" id="PS50158"/>
    </source>
</evidence>
<comment type="subcellular location">
    <subcellularLocation>
        <location evidence="2">Nucleus</location>
    </subcellularLocation>
</comment>
<feature type="compositionally biased region" description="Basic residues" evidence="9">
    <location>
        <begin position="221"/>
        <end position="232"/>
    </location>
</feature>
<dbReference type="SUPFAM" id="SSF57756">
    <property type="entry name" value="Retrovirus zinc finger-like domains"/>
    <property type="match status" value="1"/>
</dbReference>
<protein>
    <recommendedName>
        <fullName evidence="10">CCHC-type domain-containing protein</fullName>
    </recommendedName>
</protein>
<gene>
    <name evidence="11" type="ORF">OSB04_002470</name>
</gene>
<dbReference type="GO" id="GO:0016787">
    <property type="term" value="F:hydrolase activity"/>
    <property type="evidence" value="ECO:0007669"/>
    <property type="project" value="UniProtKB-KW"/>
</dbReference>
<reference evidence="11" key="1">
    <citation type="submission" date="2023-03" db="EMBL/GenBank/DDBJ databases">
        <title>Chromosome-scale reference genome and RAD-based genetic map of yellow starthistle (Centaurea solstitialis) reveal putative structural variation and QTLs associated with invader traits.</title>
        <authorList>
            <person name="Reatini B."/>
            <person name="Cang F.A."/>
            <person name="Jiang Q."/>
            <person name="Mckibben M.T.W."/>
            <person name="Barker M.S."/>
            <person name="Rieseberg L.H."/>
            <person name="Dlugosch K.M."/>
        </authorList>
    </citation>
    <scope>NUCLEOTIDE SEQUENCE</scope>
    <source>
        <strain evidence="11">CAN-66</strain>
        <tissue evidence="11">Leaf</tissue>
    </source>
</reference>
<keyword evidence="8" id="KW-0862">Zinc</keyword>
<organism evidence="11 12">
    <name type="scientific">Centaurea solstitialis</name>
    <name type="common">yellow star-thistle</name>
    <dbReference type="NCBI Taxonomy" id="347529"/>
    <lineage>
        <taxon>Eukaryota</taxon>
        <taxon>Viridiplantae</taxon>
        <taxon>Streptophyta</taxon>
        <taxon>Embryophyta</taxon>
        <taxon>Tracheophyta</taxon>
        <taxon>Spermatophyta</taxon>
        <taxon>Magnoliopsida</taxon>
        <taxon>eudicotyledons</taxon>
        <taxon>Gunneridae</taxon>
        <taxon>Pentapetalae</taxon>
        <taxon>asterids</taxon>
        <taxon>campanulids</taxon>
        <taxon>Asterales</taxon>
        <taxon>Asteraceae</taxon>
        <taxon>Carduoideae</taxon>
        <taxon>Cardueae</taxon>
        <taxon>Centaureinae</taxon>
        <taxon>Centaurea</taxon>
    </lineage>
</organism>
<dbReference type="Pfam" id="PF00098">
    <property type="entry name" value="zf-CCHC"/>
    <property type="match status" value="1"/>
</dbReference>
<dbReference type="SMART" id="SM00343">
    <property type="entry name" value="ZnF_C2HC"/>
    <property type="match status" value="1"/>
</dbReference>
<feature type="domain" description="CCHC-type" evidence="10">
    <location>
        <begin position="238"/>
        <end position="254"/>
    </location>
</feature>
<feature type="region of interest" description="Disordered" evidence="9">
    <location>
        <begin position="190"/>
        <end position="232"/>
    </location>
</feature>
<dbReference type="InterPro" id="IPR058353">
    <property type="entry name" value="DUF8040"/>
</dbReference>
<sequence length="598" mass="68444">MANTVSNTNNLSLRSILEKDNLTGPNFLDWECNLMIVLRHERKWYALEEPLGEAPPANAPAAARNAHKKHSDDLLDVGCLMLATMSPDLQTGLMNTNAYDMIRQLRDMFQTQARTERYDATKAFNECKMIKETSVSDHVMKMKRHMDHQEKLGHPVPLQLATDTILNSLLEDYKPFNKTKDVLMVRDGGVKKKHGHGGTNKGKGPVQTTQGTPKVRENIKGKGKGKKVKPNKARTKNRCFTCNEVGHWRQNCPKRHEAGNLELVQISKFREYGKFDARDPTKTQQKDGRVISVEEKLAMFLTMLGHNECFRVIKRRFQHSTDTIHSYFHEVLHGMMKFARENVCPVASTTSTEIMSNQQSRFRQIFPGAIGALDGTLIHAVIPTSHQTAYRGRGGGRCYQNVLGICDFNMMFIYVWAEWEGIARDSRVLTEVVFNPNSGFPFPPEDKYYLCDAAYSNARGFLAPYRNTRYWLADYRRRRALTKEEKFNHAHVQLRNVIERAYGVLKARFPILKQMPPFQFTKQRNVVIACFAIRNFIRKCNIQYQLFMECNEDTIFTNEEEDVGSGEAEIDGLQWGANSTQYMANLHDEIANGLVSNV</sequence>
<keyword evidence="8" id="KW-0863">Zinc-finger</keyword>
<comment type="similarity">
    <text evidence="3">Belongs to the HARBI1 family.</text>
</comment>
<keyword evidence="5" id="KW-0479">Metal-binding</keyword>
<dbReference type="EMBL" id="JARYMX010000001">
    <property type="protein sequence ID" value="KAJ9566504.1"/>
    <property type="molecule type" value="Genomic_DNA"/>
</dbReference>
<accession>A0AA38TTG0</accession>
<keyword evidence="4" id="KW-0540">Nuclease</keyword>
<dbReference type="InterPro" id="IPR027806">
    <property type="entry name" value="HARBI1_dom"/>
</dbReference>
<evidence type="ECO:0000313" key="11">
    <source>
        <dbReference type="EMBL" id="KAJ9566504.1"/>
    </source>
</evidence>
<dbReference type="Pfam" id="PF14223">
    <property type="entry name" value="Retrotran_gag_2"/>
    <property type="match status" value="1"/>
</dbReference>
<evidence type="ECO:0000256" key="8">
    <source>
        <dbReference type="PROSITE-ProRule" id="PRU00047"/>
    </source>
</evidence>
<dbReference type="InterPro" id="IPR036875">
    <property type="entry name" value="Znf_CCHC_sf"/>
</dbReference>
<evidence type="ECO:0000256" key="5">
    <source>
        <dbReference type="ARBA" id="ARBA00022723"/>
    </source>
</evidence>